<dbReference type="WBParaSite" id="scaffold2108_cov154.g4261">
    <property type="protein sequence ID" value="scaffold2108_cov154.g4261"/>
    <property type="gene ID" value="scaffold2108_cov154.g4261"/>
</dbReference>
<accession>A0A915LW51</accession>
<organism evidence="2 3">
    <name type="scientific">Meloidogyne javanica</name>
    <name type="common">Root-knot nematode worm</name>
    <dbReference type="NCBI Taxonomy" id="6303"/>
    <lineage>
        <taxon>Eukaryota</taxon>
        <taxon>Metazoa</taxon>
        <taxon>Ecdysozoa</taxon>
        <taxon>Nematoda</taxon>
        <taxon>Chromadorea</taxon>
        <taxon>Rhabditida</taxon>
        <taxon>Tylenchina</taxon>
        <taxon>Tylenchomorpha</taxon>
        <taxon>Tylenchoidea</taxon>
        <taxon>Meloidogynidae</taxon>
        <taxon>Meloidogyninae</taxon>
        <taxon>Meloidogyne</taxon>
        <taxon>Meloidogyne incognita group</taxon>
    </lineage>
</organism>
<evidence type="ECO:0000313" key="2">
    <source>
        <dbReference type="Proteomes" id="UP000887561"/>
    </source>
</evidence>
<dbReference type="AlphaFoldDB" id="A0A915LW51"/>
<evidence type="ECO:0000313" key="3">
    <source>
        <dbReference type="WBParaSite" id="scaffold2108_cov154.g4261"/>
    </source>
</evidence>
<keyword evidence="1" id="KW-0175">Coiled coil</keyword>
<sequence>MLFTKIMKFRILELINENYDDIHPTTRSVEANKRVTAAWERVTTAMNNEFPDNIVSTKQIKECFKYLKKISRDQISKVCYDEQNVKKEKYEDFMGLKEFNEGNDKNFSDDTSTASSKSPPIINGMLENFLCGLPAVISNINDDTLEFNNNQNNFCISPENCSTAQIDLNENSNQSLTSRKRPNNLLNSDTLKKSKLNDSEEIDNNLLDLQESLLEAKLELTKKKIETLEKINKFYENGELFFKAGIKFFENK</sequence>
<name>A0A915LW51_MELJA</name>
<feature type="coiled-coil region" evidence="1">
    <location>
        <begin position="199"/>
        <end position="231"/>
    </location>
</feature>
<keyword evidence="2" id="KW-1185">Reference proteome</keyword>
<proteinExistence type="predicted"/>
<evidence type="ECO:0000256" key="1">
    <source>
        <dbReference type="SAM" id="Coils"/>
    </source>
</evidence>
<protein>
    <submittedName>
        <fullName evidence="3">Regulatory protein zeste</fullName>
    </submittedName>
</protein>
<dbReference type="Proteomes" id="UP000887561">
    <property type="component" value="Unplaced"/>
</dbReference>
<reference evidence="3" key="1">
    <citation type="submission" date="2022-11" db="UniProtKB">
        <authorList>
            <consortium name="WormBaseParasite"/>
        </authorList>
    </citation>
    <scope>IDENTIFICATION</scope>
</reference>